<evidence type="ECO:0000313" key="2">
    <source>
        <dbReference type="Proteomes" id="UP000192575"/>
    </source>
</evidence>
<organism evidence="1 2">
    <name type="scientific">Ligilactobacillus salivarius</name>
    <dbReference type="NCBI Taxonomy" id="1624"/>
    <lineage>
        <taxon>Bacteria</taxon>
        <taxon>Bacillati</taxon>
        <taxon>Bacillota</taxon>
        <taxon>Bacilli</taxon>
        <taxon>Lactobacillales</taxon>
        <taxon>Lactobacillaceae</taxon>
        <taxon>Ligilactobacillus</taxon>
    </lineage>
</organism>
<sequence length="135" mass="15447">MDISREKVLTFRLPRAVKEKLNNIANKLEIPSMTYIKLSLYTMLNLSPFKFKSDIKLDDIISDIPRDRDEKINLAISDELHSILKAKAKEYSITVNALILSIVLASLQSYDNVGENTSQEGLKVDLEINVYFNRN</sequence>
<dbReference type="GO" id="GO:0006355">
    <property type="term" value="P:regulation of DNA-templated transcription"/>
    <property type="evidence" value="ECO:0007669"/>
    <property type="project" value="InterPro"/>
</dbReference>
<name>A0A1V9R6T8_9LACO</name>
<dbReference type="RefSeq" id="WP_081535747.1">
    <property type="nucleotide sequence ID" value="NZ_NBEF01000043.1"/>
</dbReference>
<gene>
    <name evidence="1" type="ORF">B6U56_10730</name>
</gene>
<dbReference type="AlphaFoldDB" id="A0A1V9R6T8"/>
<reference evidence="1 2" key="1">
    <citation type="submission" date="2017-03" db="EMBL/GenBank/DDBJ databases">
        <title>Phylogenomics and comparative genomics of Lactobacillus salivarius, a mammalian gut commensal.</title>
        <authorList>
            <person name="Harris H.M."/>
        </authorList>
    </citation>
    <scope>NUCLEOTIDE SEQUENCE [LARGE SCALE GENOMIC DNA]</scope>
    <source>
        <strain evidence="1 2">JCM 1047</strain>
    </source>
</reference>
<dbReference type="EMBL" id="NBEF01000043">
    <property type="protein sequence ID" value="OQQ88726.1"/>
    <property type="molecule type" value="Genomic_DNA"/>
</dbReference>
<dbReference type="InterPro" id="IPR010985">
    <property type="entry name" value="Ribbon_hlx_hlx"/>
</dbReference>
<dbReference type="Proteomes" id="UP000192575">
    <property type="component" value="Unassembled WGS sequence"/>
</dbReference>
<accession>A0A1V9R6T8</accession>
<comment type="caution">
    <text evidence="1">The sequence shown here is derived from an EMBL/GenBank/DDBJ whole genome shotgun (WGS) entry which is preliminary data.</text>
</comment>
<proteinExistence type="predicted"/>
<evidence type="ECO:0000313" key="1">
    <source>
        <dbReference type="EMBL" id="OQQ88726.1"/>
    </source>
</evidence>
<protein>
    <submittedName>
        <fullName evidence="1">Uncharacterized protein</fullName>
    </submittedName>
</protein>
<dbReference type="SUPFAM" id="SSF47598">
    <property type="entry name" value="Ribbon-helix-helix"/>
    <property type="match status" value="1"/>
</dbReference>